<organism evidence="3 4">
    <name type="scientific">Colletotrichum incanum</name>
    <name type="common">Soybean anthracnose fungus</name>
    <dbReference type="NCBI Taxonomy" id="1573173"/>
    <lineage>
        <taxon>Eukaryota</taxon>
        <taxon>Fungi</taxon>
        <taxon>Dikarya</taxon>
        <taxon>Ascomycota</taxon>
        <taxon>Pezizomycotina</taxon>
        <taxon>Sordariomycetes</taxon>
        <taxon>Hypocreomycetidae</taxon>
        <taxon>Glomerellales</taxon>
        <taxon>Glomerellaceae</taxon>
        <taxon>Colletotrichum</taxon>
        <taxon>Colletotrichum spaethianum species complex</taxon>
    </lineage>
</organism>
<dbReference type="Pfam" id="PF03134">
    <property type="entry name" value="TB2_DP1_HVA22"/>
    <property type="match status" value="1"/>
</dbReference>
<keyword evidence="1" id="KW-0812">Transmembrane</keyword>
<dbReference type="EMBL" id="LFIW01002341">
    <property type="protein sequence ID" value="KZL73677.1"/>
    <property type="molecule type" value="Genomic_DNA"/>
</dbReference>
<comment type="similarity">
    <text evidence="1">Belongs to the DP1 family.</text>
</comment>
<evidence type="ECO:0000313" key="4">
    <source>
        <dbReference type="Proteomes" id="UP000076584"/>
    </source>
</evidence>
<evidence type="ECO:0000313" key="3">
    <source>
        <dbReference type="EMBL" id="KZL73677.1"/>
    </source>
</evidence>
<feature type="compositionally biased region" description="Basic and acidic residues" evidence="2">
    <location>
        <begin position="312"/>
        <end position="323"/>
    </location>
</feature>
<keyword evidence="4" id="KW-1185">Reference proteome</keyword>
<feature type="region of interest" description="Disordered" evidence="2">
    <location>
        <begin position="221"/>
        <end position="245"/>
    </location>
</feature>
<feature type="compositionally biased region" description="Low complexity" evidence="2">
    <location>
        <begin position="350"/>
        <end position="359"/>
    </location>
</feature>
<feature type="region of interest" description="Disordered" evidence="2">
    <location>
        <begin position="276"/>
        <end position="375"/>
    </location>
</feature>
<dbReference type="AlphaFoldDB" id="A0A161YKU3"/>
<comment type="subcellular location">
    <subcellularLocation>
        <location evidence="1">Membrane</location>
        <topology evidence="1">Multi-pass membrane protein</topology>
    </subcellularLocation>
</comment>
<sequence>LLPRQPFYSHTPHSTLRPYSSPHIATMFDVFAHLLSSIASFLFPLFASYKALKTSDPAQLTPWLMYWVVLACALLVESWTEWILVWIPFYAYIRLLFLLYLVLPQTQGARIIYQTHVHPFLQDNEAQIEEFISEAHDRLKAAGIAYLKRAIELIKTNVLGLPPGDPEPAPQPAAAAAPTQTYTQSLLARFSVPTARWAPAGHAGSDFYNLLAGAVSAATSAAAGGGVPGQHQDLSKSGSLIPPELQGGERTSFIAAQRERLAFLLKALDREAAASETASAEAFGRSGSMQLDGSEEEITQRPPSAHSGLSKSRSETDFEKIDAESGAEDLGGDDEDGTVRRRQTSGGGSSWMPWGWGTTPTAENPEGGSSSGVQK</sequence>
<dbReference type="GO" id="GO:0016020">
    <property type="term" value="C:membrane"/>
    <property type="evidence" value="ECO:0007669"/>
    <property type="project" value="UniProtKB-SubCell"/>
</dbReference>
<feature type="transmembrane region" description="Helical" evidence="1">
    <location>
        <begin position="24"/>
        <end position="46"/>
    </location>
</feature>
<feature type="compositionally biased region" description="Acidic residues" evidence="2">
    <location>
        <begin position="325"/>
        <end position="336"/>
    </location>
</feature>
<feature type="non-terminal residue" evidence="3">
    <location>
        <position position="1"/>
    </location>
</feature>
<comment type="caution">
    <text evidence="1">Lacks conserved residue(s) required for the propagation of feature annotation.</text>
</comment>
<accession>A0A161YKU3</accession>
<dbReference type="InterPro" id="IPR004345">
    <property type="entry name" value="TB2_DP1_HVA22"/>
</dbReference>
<protein>
    <recommendedName>
        <fullName evidence="1">Protein YOP1</fullName>
    </recommendedName>
</protein>
<name>A0A161YKU3_COLIC</name>
<reference evidence="3 4" key="1">
    <citation type="submission" date="2015-06" db="EMBL/GenBank/DDBJ databases">
        <title>Survival trade-offs in plant roots during colonization by closely related pathogenic and mutualistic fungi.</title>
        <authorList>
            <person name="Hacquard S."/>
            <person name="Kracher B."/>
            <person name="Hiruma K."/>
            <person name="Weinman A."/>
            <person name="Muench P."/>
            <person name="Garrido Oter R."/>
            <person name="Ver Loren van Themaat E."/>
            <person name="Dallerey J.-F."/>
            <person name="Damm U."/>
            <person name="Henrissat B."/>
            <person name="Lespinet O."/>
            <person name="Thon M."/>
            <person name="Kemen E."/>
            <person name="McHardy A.C."/>
            <person name="Schulze-Lefert P."/>
            <person name="O'Connell R.J."/>
        </authorList>
    </citation>
    <scope>NUCLEOTIDE SEQUENCE [LARGE SCALE GENOMIC DNA]</scope>
    <source>
        <strain evidence="3 4">MAFF 238704</strain>
    </source>
</reference>
<evidence type="ECO:0000256" key="1">
    <source>
        <dbReference type="RuleBase" id="RU362006"/>
    </source>
</evidence>
<feature type="transmembrane region" description="Helical" evidence="1">
    <location>
        <begin position="58"/>
        <end position="76"/>
    </location>
</feature>
<keyword evidence="1" id="KW-0472">Membrane</keyword>
<dbReference type="Proteomes" id="UP000076584">
    <property type="component" value="Unassembled WGS sequence"/>
</dbReference>
<keyword evidence="1" id="KW-1133">Transmembrane helix</keyword>
<dbReference type="PANTHER" id="PTHR12300">
    <property type="entry name" value="HVA22-LIKE PROTEINS"/>
    <property type="match status" value="1"/>
</dbReference>
<feature type="transmembrane region" description="Helical" evidence="1">
    <location>
        <begin position="82"/>
        <end position="103"/>
    </location>
</feature>
<comment type="caution">
    <text evidence="3">The sequence shown here is derived from an EMBL/GenBank/DDBJ whole genome shotgun (WGS) entry which is preliminary data.</text>
</comment>
<dbReference type="PANTHER" id="PTHR12300:SF177">
    <property type="entry name" value="PROTEIN YOP1"/>
    <property type="match status" value="1"/>
</dbReference>
<evidence type="ECO:0000256" key="2">
    <source>
        <dbReference type="SAM" id="MobiDB-lite"/>
    </source>
</evidence>
<proteinExistence type="inferred from homology"/>
<gene>
    <name evidence="3" type="ORF">CI238_09799</name>
</gene>
<dbReference type="STRING" id="1573173.A0A161YKU3"/>